<dbReference type="AlphaFoldDB" id="A0A2Z6R702"/>
<evidence type="ECO:0000313" key="9">
    <source>
        <dbReference type="Proteomes" id="UP000247702"/>
    </source>
</evidence>
<dbReference type="PANTHER" id="PTHR46481:SF10">
    <property type="entry name" value="ZINC FINGER BED DOMAIN-CONTAINING PROTEIN 39"/>
    <property type="match status" value="1"/>
</dbReference>
<keyword evidence="9" id="KW-1185">Reference proteome</keyword>
<evidence type="ECO:0000313" key="8">
    <source>
        <dbReference type="EMBL" id="GBB92761.1"/>
    </source>
</evidence>
<feature type="region of interest" description="Disordered" evidence="6">
    <location>
        <begin position="1"/>
        <end position="23"/>
    </location>
</feature>
<keyword evidence="4" id="KW-0862">Zinc</keyword>
<dbReference type="GO" id="GO:0008270">
    <property type="term" value="F:zinc ion binding"/>
    <property type="evidence" value="ECO:0007669"/>
    <property type="project" value="UniProtKB-KW"/>
</dbReference>
<keyword evidence="5" id="KW-0539">Nucleus</keyword>
<comment type="caution">
    <text evidence="8">The sequence shown here is derived from an EMBL/GenBank/DDBJ whole genome shotgun (WGS) entry which is preliminary data.</text>
</comment>
<feature type="compositionally biased region" description="Polar residues" evidence="6">
    <location>
        <begin position="1"/>
        <end position="14"/>
    </location>
</feature>
<dbReference type="InterPro" id="IPR052035">
    <property type="entry name" value="ZnF_BED_domain_contain"/>
</dbReference>
<evidence type="ECO:0000256" key="2">
    <source>
        <dbReference type="ARBA" id="ARBA00022723"/>
    </source>
</evidence>
<evidence type="ECO:0000259" key="7">
    <source>
        <dbReference type="Pfam" id="PF05699"/>
    </source>
</evidence>
<evidence type="ECO:0000256" key="6">
    <source>
        <dbReference type="SAM" id="MobiDB-lite"/>
    </source>
</evidence>
<keyword evidence="2" id="KW-0479">Metal-binding</keyword>
<accession>A0A2Z6R702</accession>
<evidence type="ECO:0000256" key="4">
    <source>
        <dbReference type="ARBA" id="ARBA00022833"/>
    </source>
</evidence>
<dbReference type="SUPFAM" id="SSF140996">
    <property type="entry name" value="Hermes dimerisation domain"/>
    <property type="match status" value="1"/>
</dbReference>
<dbReference type="GO" id="GO:0005634">
    <property type="term" value="C:nucleus"/>
    <property type="evidence" value="ECO:0007669"/>
    <property type="project" value="UniProtKB-SubCell"/>
</dbReference>
<sequence>MSDPTNIENIASGSSKKRTRPKKSWIWQHFKEEEVEKQGKKITIIKCQEMTDDGPCSVTYQNTGNSTRNAINHLRIVHNLGKDGVIEESTDNNSKNIKLHTEKRQKELRQFLVNWIVNDSQPIRVVKSEDLRILFKELDPAFVVPSQETIRNMIYEAFNYTLPKLKTLIKNEAISISLTLDLWTSRNKQGYLGVTCSFINSKWKLKELTLTIEYVRYPHTAANIRETLELVLKDWDIRDKIYAITTDNGSNVKKAINEMEEVKWLGCTAHTLHLVIGKGMMPAQILIMRAKRLINFFMRPKQSERLEEIQKKFPDIGKIKKNDDINVRGNEEEDEEICTLLKEQNPGQTSDYLHIIANITTRWNSSFLAWQWLLRLKDYINVLINTLSTKTDLDSKKDYKRLRKIMLEEEEWSAIKDLILILKPFAEATNYLGGSKYCTYSVMVPTLIRIINRLQPSTIEDKRYASEINFKNYDNIFDDEISIEDDDEEDPSPTAIRKLKINNPINTQDLVKKVKLSLYAAMKYYWSNLITPRSLLPSLLDPRIKDLSFVTAKQRQDTEELLKDEYNQEKLSELLTSSSISDSIETIQDDDDDSQKYDSIFASFNASSDTEKVDEVIDYLALKKTNFESDPLEWWHGQEKNFPILSSFAKKYLAVYASSTSSERLFSDAGNLLTVKRNQMNLKLFQKIMFLKRNGKHVDSIHK</sequence>
<dbReference type="InterPro" id="IPR008906">
    <property type="entry name" value="HATC_C_dom"/>
</dbReference>
<dbReference type="Pfam" id="PF05699">
    <property type="entry name" value="Dimer_Tnp_hAT"/>
    <property type="match status" value="1"/>
</dbReference>
<organism evidence="8 9">
    <name type="scientific">Rhizophagus clarus</name>
    <dbReference type="NCBI Taxonomy" id="94130"/>
    <lineage>
        <taxon>Eukaryota</taxon>
        <taxon>Fungi</taxon>
        <taxon>Fungi incertae sedis</taxon>
        <taxon>Mucoromycota</taxon>
        <taxon>Glomeromycotina</taxon>
        <taxon>Glomeromycetes</taxon>
        <taxon>Glomerales</taxon>
        <taxon>Glomeraceae</taxon>
        <taxon>Rhizophagus</taxon>
    </lineage>
</organism>
<keyword evidence="3" id="KW-0863">Zinc-finger</keyword>
<dbReference type="SUPFAM" id="SSF53098">
    <property type="entry name" value="Ribonuclease H-like"/>
    <property type="match status" value="1"/>
</dbReference>
<comment type="subcellular location">
    <subcellularLocation>
        <location evidence="1">Nucleus</location>
    </subcellularLocation>
</comment>
<proteinExistence type="predicted"/>
<feature type="domain" description="HAT C-terminal dimerisation" evidence="7">
    <location>
        <begin position="620"/>
        <end position="694"/>
    </location>
</feature>
<name>A0A2Z6R702_9GLOM</name>
<dbReference type="EMBL" id="BEXD01001170">
    <property type="protein sequence ID" value="GBB92761.1"/>
    <property type="molecule type" value="Genomic_DNA"/>
</dbReference>
<evidence type="ECO:0000256" key="1">
    <source>
        <dbReference type="ARBA" id="ARBA00004123"/>
    </source>
</evidence>
<dbReference type="PANTHER" id="PTHR46481">
    <property type="entry name" value="ZINC FINGER BED DOMAIN-CONTAINING PROTEIN 4"/>
    <property type="match status" value="1"/>
</dbReference>
<reference evidence="8 9" key="1">
    <citation type="submission" date="2017-11" db="EMBL/GenBank/DDBJ databases">
        <title>The genome of Rhizophagus clarus HR1 reveals common genetic basis of auxotrophy among arbuscular mycorrhizal fungi.</title>
        <authorList>
            <person name="Kobayashi Y."/>
        </authorList>
    </citation>
    <scope>NUCLEOTIDE SEQUENCE [LARGE SCALE GENOMIC DNA]</scope>
    <source>
        <strain evidence="8 9">HR1</strain>
    </source>
</reference>
<evidence type="ECO:0000256" key="3">
    <source>
        <dbReference type="ARBA" id="ARBA00022771"/>
    </source>
</evidence>
<gene>
    <name evidence="8" type="ORF">RclHR1_20500004</name>
</gene>
<evidence type="ECO:0000256" key="5">
    <source>
        <dbReference type="ARBA" id="ARBA00023242"/>
    </source>
</evidence>
<dbReference type="GO" id="GO:0046983">
    <property type="term" value="F:protein dimerization activity"/>
    <property type="evidence" value="ECO:0007669"/>
    <property type="project" value="InterPro"/>
</dbReference>
<dbReference type="Proteomes" id="UP000247702">
    <property type="component" value="Unassembled WGS sequence"/>
</dbReference>
<protein>
    <recommendedName>
        <fullName evidence="7">HAT C-terminal dimerisation domain-containing protein</fullName>
    </recommendedName>
</protein>
<dbReference type="InterPro" id="IPR012337">
    <property type="entry name" value="RNaseH-like_sf"/>
</dbReference>